<dbReference type="RefSeq" id="XP_028885446.1">
    <property type="nucleotide sequence ID" value="XM_029023422.1"/>
</dbReference>
<evidence type="ECO:0000313" key="6">
    <source>
        <dbReference type="EMBL" id="ORC91380.1"/>
    </source>
</evidence>
<dbReference type="PROSITE" id="PS52035">
    <property type="entry name" value="PEPTIDASE_M14"/>
    <property type="match status" value="1"/>
</dbReference>
<dbReference type="Proteomes" id="UP000192257">
    <property type="component" value="Unassembled WGS sequence"/>
</dbReference>
<dbReference type="InterPro" id="IPR000834">
    <property type="entry name" value="Peptidase_M14"/>
</dbReference>
<feature type="region of interest" description="Disordered" evidence="4">
    <location>
        <begin position="51"/>
        <end position="102"/>
    </location>
</feature>
<dbReference type="SUPFAM" id="SSF53187">
    <property type="entry name" value="Zn-dependent exopeptidases"/>
    <property type="match status" value="1"/>
</dbReference>
<feature type="compositionally biased region" description="Acidic residues" evidence="4">
    <location>
        <begin position="249"/>
        <end position="258"/>
    </location>
</feature>
<sequence>MSVKVDKSSLTKGISKSRKGHPKIDSVSPTTSQVLTIRNCNKTIIEETTKPIKSNGNNTATTSNGNVIGKKSSSGFGNTVVTSARRRKSPSNVRRRREFVHSRRQGGSIAIIDRGTGVNSASNSAELLKRLYSEPDGRAELPNSPKMEYDLCCTSKHPTTDVNNGTARTRNTNNTTNTNNNNTIEDTLHLKRHSLSSPHLMRNRNTVSEQEAITYDIPSECSSLNSSITRTPRAKDRLKMESENATQEDREEEDEEEERQQQLRRQQQRNGSITSPDNKEEMEELTPYDEEDEEEAVQRYMGNSPSMKAIREEKKDSTLLHNPALEVMSQVTSEAEYNSMRRSRTPRSARFRARRFWRDAPRSSSPPRREKQRCHRNNEHVLPDGLSDTICRSLSLYNAFVLDMERKIWFVDDRVLARCLDYIGLMGYGIPNQTQRQPQDQQSQQQQQQSQQPLETIPAEVWGQLVSPIVRVSQERLRAAESAGERSCHWTLNGKASWTATRPKSSLLFLSQQEAERWLSEQEFVIGTILACCACDDRGPACGSEGAVPYLTPMWHPIVQAAAFVLGRFPHWGGVTGFIEMWERQVGIVLGTAAPSHQKLFRFPEENIIFSSDMESGNLARVERMRNAPHQPTYNLWLEPEPGCEQRLWFRFAIAGVRPLVAISLRLVNIQPNTKLYMRNGMRPVWRAGNSPRQWTPVGQCVYRTINNDSDGELTFVIIPRSTDVVQVAFCVPYTYADLLCHICHWHQLVKMSVSGIRFEERVLCYTQDGRKLHLLVITSPTAKGLPTRNKRRGNDGSCAPTTTATTAAAAAAAVLTGGVGSTGTARRTLLGPYSHFDNGKKVILLSARVHPGEVTASHGIHGAISFLLSRDPQAALLREHFVFYIVPMLNADGVARGHSRLDQNGFNLNRCYNNPNPQTQPTVNALRKVFDHLQQTFRERFFMYMDFHSHASQSSGFMFGNFLPMTVQHWNMVFPKIVSLHAKDVFSFPLCRFGKGHMTSKEGSSRVLFGGSLIHSYTVELTHFSNNRMYVDGVNSEDAIALNRPLITGMNTDGESWESRYAITHEIRRRPHNNNNNNNNINNSSNNNNNNNTRSDVNGVTSTSTPAPSRSRSARPRRQQQQAQQLSSSLLAPTPASHQPPPQPPQSKRQNTARRPTDSDNNTHDGVGGRRRRLPLRHIEIPCVLSQSSEVGRACLVALLDYCGIENHGTPHFLAYGGIERTLREVKRTGNATVVAKPPAYRLQFNYKQY</sequence>
<dbReference type="AlphaFoldDB" id="A0A1X0P4K9"/>
<dbReference type="Gene3D" id="2.60.40.3120">
    <property type="match status" value="1"/>
</dbReference>
<feature type="region of interest" description="Disordered" evidence="4">
    <location>
        <begin position="1068"/>
        <end position="1174"/>
    </location>
</feature>
<reference evidence="6 7" key="1">
    <citation type="submission" date="2017-03" db="EMBL/GenBank/DDBJ databases">
        <title>An alternative strategy for trypanosome survival in the mammalian bloodstream revealed through genome and transcriptome analysis of the ubiquitous bovine parasite Trypanosoma (Megatrypanum) theileri.</title>
        <authorList>
            <person name="Kelly S."/>
            <person name="Ivens A."/>
            <person name="Mott A."/>
            <person name="O'Neill E."/>
            <person name="Emms D."/>
            <person name="Macleod O."/>
            <person name="Voorheis P."/>
            <person name="Matthews J."/>
            <person name="Matthews K."/>
            <person name="Carrington M."/>
        </authorList>
    </citation>
    <scope>NUCLEOTIDE SEQUENCE [LARGE SCALE GENOMIC DNA]</scope>
    <source>
        <strain evidence="6">Edinburgh</strain>
    </source>
</reference>
<dbReference type="GO" id="GO:0006508">
    <property type="term" value="P:proteolysis"/>
    <property type="evidence" value="ECO:0007669"/>
    <property type="project" value="InterPro"/>
</dbReference>
<dbReference type="GO" id="GO:0008270">
    <property type="term" value="F:zinc ion binding"/>
    <property type="evidence" value="ECO:0007669"/>
    <property type="project" value="InterPro"/>
</dbReference>
<evidence type="ECO:0000313" key="7">
    <source>
        <dbReference type="Proteomes" id="UP000192257"/>
    </source>
</evidence>
<evidence type="ECO:0000259" key="5">
    <source>
        <dbReference type="PROSITE" id="PS52035"/>
    </source>
</evidence>
<feature type="compositionally biased region" description="Acidic residues" evidence="4">
    <location>
        <begin position="280"/>
        <end position="295"/>
    </location>
</feature>
<dbReference type="GeneID" id="39983202"/>
<dbReference type="VEuPathDB" id="TriTrypDB:TM35_000063850"/>
<keyword evidence="6" id="KW-0645">Protease</keyword>
<feature type="compositionally biased region" description="Low complexity" evidence="4">
    <location>
        <begin position="163"/>
        <end position="183"/>
    </location>
</feature>
<dbReference type="GO" id="GO:0004181">
    <property type="term" value="F:metallocarboxypeptidase activity"/>
    <property type="evidence" value="ECO:0007669"/>
    <property type="project" value="InterPro"/>
</dbReference>
<feature type="region of interest" description="Disordered" evidence="4">
    <location>
        <begin position="161"/>
        <end position="183"/>
    </location>
</feature>
<feature type="compositionally biased region" description="Basic and acidic residues" evidence="4">
    <location>
        <begin position="233"/>
        <end position="242"/>
    </location>
</feature>
<dbReference type="PANTHER" id="PTHR12756:SF12">
    <property type="entry name" value="CYTOSOLIC CARBOXYPEPTIDASE-LIKE PROTEIN 5"/>
    <property type="match status" value="1"/>
</dbReference>
<dbReference type="OrthoDB" id="10253041at2759"/>
<comment type="cofactor">
    <cofactor evidence="1">
        <name>Zn(2+)</name>
        <dbReference type="ChEBI" id="CHEBI:29105"/>
    </cofactor>
</comment>
<keyword evidence="7" id="KW-1185">Reference proteome</keyword>
<comment type="caution">
    <text evidence="6">The sequence shown here is derived from an EMBL/GenBank/DDBJ whole genome shotgun (WGS) entry which is preliminary data.</text>
</comment>
<dbReference type="Gene3D" id="3.40.630.10">
    <property type="entry name" value="Zn peptidases"/>
    <property type="match status" value="1"/>
</dbReference>
<feature type="compositionally biased region" description="Low complexity" evidence="4">
    <location>
        <begin position="1102"/>
        <end position="1112"/>
    </location>
</feature>
<keyword evidence="6" id="KW-0378">Hydrolase</keyword>
<dbReference type="Pfam" id="PF00246">
    <property type="entry name" value="Peptidase_M14"/>
    <property type="match status" value="1"/>
</dbReference>
<evidence type="ECO:0000256" key="4">
    <source>
        <dbReference type="SAM" id="MobiDB-lite"/>
    </source>
</evidence>
<feature type="region of interest" description="Disordered" evidence="4">
    <location>
        <begin position="352"/>
        <end position="381"/>
    </location>
</feature>
<dbReference type="PANTHER" id="PTHR12756">
    <property type="entry name" value="CYTOSOLIC CARBOXYPEPTIDASE"/>
    <property type="match status" value="1"/>
</dbReference>
<proteinExistence type="inferred from homology"/>
<keyword evidence="6" id="KW-0121">Carboxypeptidase</keyword>
<feature type="compositionally biased region" description="Basic residues" evidence="4">
    <location>
        <begin position="84"/>
        <end position="102"/>
    </location>
</feature>
<organism evidence="6 7">
    <name type="scientific">Trypanosoma theileri</name>
    <dbReference type="NCBI Taxonomy" id="67003"/>
    <lineage>
        <taxon>Eukaryota</taxon>
        <taxon>Discoba</taxon>
        <taxon>Euglenozoa</taxon>
        <taxon>Kinetoplastea</taxon>
        <taxon>Metakinetoplastina</taxon>
        <taxon>Trypanosomatida</taxon>
        <taxon>Trypanosomatidae</taxon>
        <taxon>Trypanosoma</taxon>
    </lineage>
</organism>
<feature type="compositionally biased region" description="Polar residues" evidence="4">
    <location>
        <begin position="71"/>
        <end position="82"/>
    </location>
</feature>
<dbReference type="EMBL" id="NBCO01000006">
    <property type="protein sequence ID" value="ORC91380.1"/>
    <property type="molecule type" value="Genomic_DNA"/>
</dbReference>
<feature type="compositionally biased region" description="Low complexity" evidence="4">
    <location>
        <begin position="54"/>
        <end position="66"/>
    </location>
</feature>
<accession>A0A1X0P4K9</accession>
<feature type="compositionally biased region" description="Low complexity" evidence="4">
    <location>
        <begin position="1120"/>
        <end position="1138"/>
    </location>
</feature>
<name>A0A1X0P4K9_9TRYP</name>
<feature type="region of interest" description="Disordered" evidence="4">
    <location>
        <begin position="1"/>
        <end position="32"/>
    </location>
</feature>
<protein>
    <submittedName>
        <fullName evidence="6">Zinc carboxypeptidase</fullName>
    </submittedName>
</protein>
<feature type="active site" description="Proton donor/acceptor" evidence="3">
    <location>
        <position position="1021"/>
    </location>
</feature>
<evidence type="ECO:0000256" key="1">
    <source>
        <dbReference type="ARBA" id="ARBA00001947"/>
    </source>
</evidence>
<feature type="region of interest" description="Disordered" evidence="4">
    <location>
        <begin position="222"/>
        <end position="305"/>
    </location>
</feature>
<gene>
    <name evidence="6" type="ORF">TM35_000063850</name>
</gene>
<feature type="compositionally biased region" description="Low complexity" evidence="4">
    <location>
        <begin position="433"/>
        <end position="452"/>
    </location>
</feature>
<evidence type="ECO:0000256" key="3">
    <source>
        <dbReference type="PROSITE-ProRule" id="PRU01379"/>
    </source>
</evidence>
<dbReference type="InterPro" id="IPR050821">
    <property type="entry name" value="Cytosolic_carboxypeptidase"/>
</dbReference>
<feature type="compositionally biased region" description="Low complexity" evidence="4">
    <location>
        <begin position="1074"/>
        <end position="1093"/>
    </location>
</feature>
<feature type="region of interest" description="Disordered" evidence="4">
    <location>
        <begin position="433"/>
        <end position="454"/>
    </location>
</feature>
<evidence type="ECO:0000256" key="2">
    <source>
        <dbReference type="ARBA" id="ARBA00005988"/>
    </source>
</evidence>
<comment type="similarity">
    <text evidence="2 3">Belongs to the peptidase M14 family.</text>
</comment>
<feature type="domain" description="Peptidase M14" evidence="5">
    <location>
        <begin position="732"/>
        <end position="1047"/>
    </location>
</feature>